<dbReference type="EMBL" id="JBFNQN010000002">
    <property type="protein sequence ID" value="MEW9263762.1"/>
    <property type="molecule type" value="Genomic_DNA"/>
</dbReference>
<comment type="caution">
    <text evidence="1">The sequence shown here is derived from an EMBL/GenBank/DDBJ whole genome shotgun (WGS) entry which is preliminary data.</text>
</comment>
<evidence type="ECO:0000313" key="1">
    <source>
        <dbReference type="EMBL" id="MEW9263762.1"/>
    </source>
</evidence>
<dbReference type="Proteomes" id="UP001555826">
    <property type="component" value="Unassembled WGS sequence"/>
</dbReference>
<name>A0ABV3P2J8_9ACTN</name>
<accession>A0ABV3P2J8</accession>
<dbReference type="RefSeq" id="WP_367636355.1">
    <property type="nucleotide sequence ID" value="NZ_JBFNQN010000002.1"/>
</dbReference>
<proteinExistence type="predicted"/>
<keyword evidence="2" id="KW-1185">Reference proteome</keyword>
<gene>
    <name evidence="1" type="ORF">AB1207_03295</name>
</gene>
<protein>
    <submittedName>
        <fullName evidence="1">Uncharacterized protein</fullName>
    </submittedName>
</protein>
<reference evidence="1 2" key="1">
    <citation type="submission" date="2024-07" db="EMBL/GenBank/DDBJ databases">
        <authorList>
            <person name="Thanompreechachai J."/>
            <person name="Duangmal K."/>
        </authorList>
    </citation>
    <scope>NUCLEOTIDE SEQUENCE [LARGE SCALE GENOMIC DNA]</scope>
    <source>
        <strain evidence="1 2">KCTC 19886</strain>
    </source>
</reference>
<sequence>MSPPGVRLRELLPATQRRVAADDAGVLPTVRQAVVGRELGFVLSSDLPGLAARWLAAGLDSPLMRELAGHARHDAWGLDDLWRRMLEELPGAAVDEAVPGEEPAGAEWLPVELARWSRGEITVEQVTSRLLALQQDGHVGAVAGLGELLLVEELRWAPSATREAGDHERDAILTGLAADVLHEG</sequence>
<organism evidence="1 2">
    <name type="scientific">Kineococcus endophyticus</name>
    <dbReference type="NCBI Taxonomy" id="1181883"/>
    <lineage>
        <taxon>Bacteria</taxon>
        <taxon>Bacillati</taxon>
        <taxon>Actinomycetota</taxon>
        <taxon>Actinomycetes</taxon>
        <taxon>Kineosporiales</taxon>
        <taxon>Kineosporiaceae</taxon>
        <taxon>Kineococcus</taxon>
    </lineage>
</organism>
<evidence type="ECO:0000313" key="2">
    <source>
        <dbReference type="Proteomes" id="UP001555826"/>
    </source>
</evidence>